<accession>A0A518BMZ7</accession>
<evidence type="ECO:0000256" key="1">
    <source>
        <dbReference type="SAM" id="SignalP"/>
    </source>
</evidence>
<dbReference type="InterPro" id="IPR015943">
    <property type="entry name" value="WD40/YVTN_repeat-like_dom_sf"/>
</dbReference>
<evidence type="ECO:0000313" key="2">
    <source>
        <dbReference type="EMBL" id="QDU68345.1"/>
    </source>
</evidence>
<protein>
    <recommendedName>
        <fullName evidence="4">SbsA Ig-like domain-containing protein</fullName>
    </recommendedName>
</protein>
<dbReference type="PANTHER" id="PTHR47197">
    <property type="entry name" value="PROTEIN NIRF"/>
    <property type="match status" value="1"/>
</dbReference>
<dbReference type="Gene3D" id="2.130.10.10">
    <property type="entry name" value="YVTN repeat-like/Quinoprotein amine dehydrogenase"/>
    <property type="match status" value="1"/>
</dbReference>
<dbReference type="KEGG" id="pbap:Pla133_34410"/>
<sequence precursor="true">MHSSHGRSLAAALLVTVAAPTALAYSAPGSLAPSPQSGGPQLDLVQVGNGFGSILPHRIFKLAGGGPGSQVIEIRSVADLVENLAPANPVLPGAVFGNAALLPDGSAGNHYLVVEFSSALDVGSVLVADAGAASPLKSGLSLVSIDPATGLSTPVGAAAFVGGQGYLNPDPATPGKLLLETHVGPSAGASGLLALTPQGVGFPYTQSGSSPGAQVLIAPSSLVLVADTDGDLSTHETFPAGAQLALRLEGQVTSQQGATLGEPVLASTTVGADQQGPALLHLPTASGGEPAIEPAEGAVDVDPSTDVVLTFTESLQPATLGQLANGAAPGLSPALSIAFGPLGNQISVPFTILPAGPYDLATWHCDLAYDLPGMGGAGGACGGFSSVDVQLDTAALQDLAQNTGQQAVSSFFDVGQGVGLVNAPVAPDAIYVVRADGGASVSVIDLNGFGAGTGNPTFDPANPIVKGNSNYPNNPNLAIQGALLTPPLAPGNCTFNGGSAGVFTLTLDSNLDDRLLRAPQVDSIADMALGQPLDLVFNNGPPPFGCQSGTPNLCATAGLKLVNPVLSGDGLVPALPGQFSNPSPGVGNIISWAPHPNPPPLVFPAPCSAPLIGAQEPTSVVSAIFSNLLVPGPNPLGVPAQGVPPGDLLAGAQSAFFQGPGDSQTSVAACEPYQIRQQVGHFLYLVDAMADEVVVVNSNRFTVLDRIDVGAPTHLAVAPNLNLLAVTSQSMGRVSFVDIDPASTMFHEVVSSVDLTPGISDVVWQPDGEDVLVVNGATHELVVISAFNLQVRKVLSTVAAQVRQPFAIAVGNRQTNFGLGRGVYFAYVLGRNGRVCVYESGPGGINAIGSDSVLSVDGLSLASPKDLRIDPASLSGAVWVAHEQPLDPATGVASGQQGGALTRLELTTRTLGPLPVGGSSPTTLADRKLELAVSASIGEEVLTGIPVSISFDELVNLGGLRPPASAFAAAQPIAVNSKSLVRQAGIQILPTREPHFLFAAVADSSQGGGVVDVIDLQANLRPYDTDPFLAGTQSIPVPGVALLVDWFGQ</sequence>
<organism evidence="2 3">
    <name type="scientific">Engelhardtia mirabilis</name>
    <dbReference type="NCBI Taxonomy" id="2528011"/>
    <lineage>
        <taxon>Bacteria</taxon>
        <taxon>Pseudomonadati</taxon>
        <taxon>Planctomycetota</taxon>
        <taxon>Planctomycetia</taxon>
        <taxon>Planctomycetia incertae sedis</taxon>
        <taxon>Engelhardtia</taxon>
    </lineage>
</organism>
<dbReference type="EMBL" id="CP036287">
    <property type="protein sequence ID" value="QDU68345.1"/>
    <property type="molecule type" value="Genomic_DNA"/>
</dbReference>
<feature type="chain" id="PRO_5021756002" description="SbsA Ig-like domain-containing protein" evidence="1">
    <location>
        <begin position="25"/>
        <end position="1049"/>
    </location>
</feature>
<name>A0A518BMZ7_9BACT</name>
<dbReference type="Proteomes" id="UP000316921">
    <property type="component" value="Chromosome"/>
</dbReference>
<reference evidence="2 3" key="1">
    <citation type="submission" date="2019-02" db="EMBL/GenBank/DDBJ databases">
        <title>Deep-cultivation of Planctomycetes and their phenomic and genomic characterization uncovers novel biology.</title>
        <authorList>
            <person name="Wiegand S."/>
            <person name="Jogler M."/>
            <person name="Boedeker C."/>
            <person name="Pinto D."/>
            <person name="Vollmers J."/>
            <person name="Rivas-Marin E."/>
            <person name="Kohn T."/>
            <person name="Peeters S.H."/>
            <person name="Heuer A."/>
            <person name="Rast P."/>
            <person name="Oberbeckmann S."/>
            <person name="Bunk B."/>
            <person name="Jeske O."/>
            <person name="Meyerdierks A."/>
            <person name="Storesund J.E."/>
            <person name="Kallscheuer N."/>
            <person name="Luecker S."/>
            <person name="Lage O.M."/>
            <person name="Pohl T."/>
            <person name="Merkel B.J."/>
            <person name="Hornburger P."/>
            <person name="Mueller R.-W."/>
            <person name="Bruemmer F."/>
            <person name="Labrenz M."/>
            <person name="Spormann A.M."/>
            <person name="Op den Camp H."/>
            <person name="Overmann J."/>
            <person name="Amann R."/>
            <person name="Jetten M.S.M."/>
            <person name="Mascher T."/>
            <person name="Medema M.H."/>
            <person name="Devos D.P."/>
            <person name="Kaster A.-K."/>
            <person name="Ovreas L."/>
            <person name="Rohde M."/>
            <person name="Galperin M.Y."/>
            <person name="Jogler C."/>
        </authorList>
    </citation>
    <scope>NUCLEOTIDE SEQUENCE [LARGE SCALE GENOMIC DNA]</scope>
    <source>
        <strain evidence="2 3">Pla133</strain>
    </source>
</reference>
<keyword evidence="1" id="KW-0732">Signal</keyword>
<evidence type="ECO:0008006" key="4">
    <source>
        <dbReference type="Google" id="ProtNLM"/>
    </source>
</evidence>
<gene>
    <name evidence="2" type="ORF">Pla133_34410</name>
</gene>
<dbReference type="RefSeq" id="WP_145067274.1">
    <property type="nucleotide sequence ID" value="NZ_CP036287.1"/>
</dbReference>
<dbReference type="AlphaFoldDB" id="A0A518BMZ7"/>
<proteinExistence type="predicted"/>
<dbReference type="PANTHER" id="PTHR47197:SF3">
    <property type="entry name" value="DIHYDRO-HEME D1 DEHYDROGENASE"/>
    <property type="match status" value="1"/>
</dbReference>
<evidence type="ECO:0000313" key="3">
    <source>
        <dbReference type="Proteomes" id="UP000316921"/>
    </source>
</evidence>
<dbReference type="InterPro" id="IPR051200">
    <property type="entry name" value="Host-pathogen_enzymatic-act"/>
</dbReference>
<keyword evidence="3" id="KW-1185">Reference proteome</keyword>
<feature type="signal peptide" evidence="1">
    <location>
        <begin position="1"/>
        <end position="24"/>
    </location>
</feature>
<dbReference type="SUPFAM" id="SSF75011">
    <property type="entry name" value="3-carboxy-cis,cis-mucoante lactonizing enzyme"/>
    <property type="match status" value="1"/>
</dbReference>